<name>A0A9P5YZB6_9AGAR</name>
<comment type="caution">
    <text evidence="3">The sequence shown here is derived from an EMBL/GenBank/DDBJ whole genome shotgun (WGS) entry which is preliminary data.</text>
</comment>
<accession>A0A9P5YZB6</accession>
<organism evidence="3 4">
    <name type="scientific">Pholiota conissans</name>
    <dbReference type="NCBI Taxonomy" id="109636"/>
    <lineage>
        <taxon>Eukaryota</taxon>
        <taxon>Fungi</taxon>
        <taxon>Dikarya</taxon>
        <taxon>Basidiomycota</taxon>
        <taxon>Agaricomycotina</taxon>
        <taxon>Agaricomycetes</taxon>
        <taxon>Agaricomycetidae</taxon>
        <taxon>Agaricales</taxon>
        <taxon>Agaricineae</taxon>
        <taxon>Strophariaceae</taxon>
        <taxon>Pholiota</taxon>
    </lineage>
</organism>
<dbReference type="PROSITE" id="PS00028">
    <property type="entry name" value="ZINC_FINGER_C2H2_1"/>
    <property type="match status" value="1"/>
</dbReference>
<dbReference type="InterPro" id="IPR013087">
    <property type="entry name" value="Znf_C2H2_type"/>
</dbReference>
<evidence type="ECO:0000313" key="4">
    <source>
        <dbReference type="Proteomes" id="UP000807469"/>
    </source>
</evidence>
<evidence type="ECO:0000256" key="1">
    <source>
        <dbReference type="PROSITE-ProRule" id="PRU00042"/>
    </source>
</evidence>
<proteinExistence type="predicted"/>
<evidence type="ECO:0000259" key="2">
    <source>
        <dbReference type="PROSITE" id="PS50157"/>
    </source>
</evidence>
<dbReference type="Proteomes" id="UP000807469">
    <property type="component" value="Unassembled WGS sequence"/>
</dbReference>
<keyword evidence="1" id="KW-0863">Zinc-finger</keyword>
<reference evidence="3" key="1">
    <citation type="submission" date="2020-11" db="EMBL/GenBank/DDBJ databases">
        <authorList>
            <consortium name="DOE Joint Genome Institute"/>
            <person name="Ahrendt S."/>
            <person name="Riley R."/>
            <person name="Andreopoulos W."/>
            <person name="Labutti K."/>
            <person name="Pangilinan J."/>
            <person name="Ruiz-Duenas F.J."/>
            <person name="Barrasa J.M."/>
            <person name="Sanchez-Garcia M."/>
            <person name="Camarero S."/>
            <person name="Miyauchi S."/>
            <person name="Serrano A."/>
            <person name="Linde D."/>
            <person name="Babiker R."/>
            <person name="Drula E."/>
            <person name="Ayuso-Fernandez I."/>
            <person name="Pacheco R."/>
            <person name="Padilla G."/>
            <person name="Ferreira P."/>
            <person name="Barriuso J."/>
            <person name="Kellner H."/>
            <person name="Castanera R."/>
            <person name="Alfaro M."/>
            <person name="Ramirez L."/>
            <person name="Pisabarro A.G."/>
            <person name="Kuo A."/>
            <person name="Tritt A."/>
            <person name="Lipzen A."/>
            <person name="He G."/>
            <person name="Yan M."/>
            <person name="Ng V."/>
            <person name="Cullen D."/>
            <person name="Martin F."/>
            <person name="Rosso M.-N."/>
            <person name="Henrissat B."/>
            <person name="Hibbett D."/>
            <person name="Martinez A.T."/>
            <person name="Grigoriev I.V."/>
        </authorList>
    </citation>
    <scope>NUCLEOTIDE SEQUENCE</scope>
    <source>
        <strain evidence="3">CIRM-BRFM 674</strain>
    </source>
</reference>
<keyword evidence="1" id="KW-0479">Metal-binding</keyword>
<keyword evidence="4" id="KW-1185">Reference proteome</keyword>
<evidence type="ECO:0000313" key="3">
    <source>
        <dbReference type="EMBL" id="KAF9476641.1"/>
    </source>
</evidence>
<dbReference type="EMBL" id="MU155287">
    <property type="protein sequence ID" value="KAF9476641.1"/>
    <property type="molecule type" value="Genomic_DNA"/>
</dbReference>
<feature type="domain" description="C2H2-type" evidence="2">
    <location>
        <begin position="196"/>
        <end position="225"/>
    </location>
</feature>
<protein>
    <recommendedName>
        <fullName evidence="2">C2H2-type domain-containing protein</fullName>
    </recommendedName>
</protein>
<sequence length="260" mass="29155">MNWSQSGLMSPMWVQVGRRPFEKIASGEILQLCDGVDMDYDEVLPSTYCSREDSQGHFMGVNQMIGTQINVAIGYSGQQCSTFQSGSWQQETLNFFQPLPLNEEAHQEQHTDQQLHRDLQKFLLGNRDLLNSLLDCTPTSMAEIRNVFELHQLQQRGLCHPRATLDEIFRGFKPVIGTPSIRQESDNRTAHGSSVILCPFRFCAGHFTRMAGLKNHISAHFSLTPQQCPRCGGCYSDAAIKRHVGNCCKASAKPGDHRGL</sequence>
<keyword evidence="1" id="KW-0862">Zinc</keyword>
<dbReference type="AlphaFoldDB" id="A0A9P5YZB6"/>
<gene>
    <name evidence="3" type="ORF">BDN70DRAFT_995543</name>
</gene>
<dbReference type="PROSITE" id="PS50157">
    <property type="entry name" value="ZINC_FINGER_C2H2_2"/>
    <property type="match status" value="1"/>
</dbReference>
<dbReference type="GO" id="GO:0008270">
    <property type="term" value="F:zinc ion binding"/>
    <property type="evidence" value="ECO:0007669"/>
    <property type="project" value="UniProtKB-KW"/>
</dbReference>